<proteinExistence type="predicted"/>
<gene>
    <name evidence="1" type="ORF">BpHYR1_007764</name>
</gene>
<organism evidence="1 2">
    <name type="scientific">Brachionus plicatilis</name>
    <name type="common">Marine rotifer</name>
    <name type="synonym">Brachionus muelleri</name>
    <dbReference type="NCBI Taxonomy" id="10195"/>
    <lineage>
        <taxon>Eukaryota</taxon>
        <taxon>Metazoa</taxon>
        <taxon>Spiralia</taxon>
        <taxon>Gnathifera</taxon>
        <taxon>Rotifera</taxon>
        <taxon>Eurotatoria</taxon>
        <taxon>Monogononta</taxon>
        <taxon>Pseudotrocha</taxon>
        <taxon>Ploima</taxon>
        <taxon>Brachionidae</taxon>
        <taxon>Brachionus</taxon>
    </lineage>
</organism>
<evidence type="ECO:0000313" key="1">
    <source>
        <dbReference type="EMBL" id="RNA03735.1"/>
    </source>
</evidence>
<protein>
    <submittedName>
        <fullName evidence="1">Uncharacterized protein</fullName>
    </submittedName>
</protein>
<dbReference type="EMBL" id="REGN01008380">
    <property type="protein sequence ID" value="RNA03735.1"/>
    <property type="molecule type" value="Genomic_DNA"/>
</dbReference>
<reference evidence="1 2" key="1">
    <citation type="journal article" date="2018" name="Sci. Rep.">
        <title>Genomic signatures of local adaptation to the degree of environmental predictability in rotifers.</title>
        <authorList>
            <person name="Franch-Gras L."/>
            <person name="Hahn C."/>
            <person name="Garcia-Roger E.M."/>
            <person name="Carmona M.J."/>
            <person name="Serra M."/>
            <person name="Gomez A."/>
        </authorList>
    </citation>
    <scope>NUCLEOTIDE SEQUENCE [LARGE SCALE GENOMIC DNA]</scope>
    <source>
        <strain evidence="1">HYR1</strain>
    </source>
</reference>
<name>A0A3M7PY79_BRAPC</name>
<keyword evidence="2" id="KW-1185">Reference proteome</keyword>
<dbReference type="Proteomes" id="UP000276133">
    <property type="component" value="Unassembled WGS sequence"/>
</dbReference>
<accession>A0A3M7PY79</accession>
<sequence length="102" mass="12106">MITKFLKKNFLITIFLDNIFCYPHDNKAGHYILKPQKRLPTYLFSETINNLVEITCHEKFFQGSSEWQSLLFSPHEFGVLMIESKGPDMDINFIDINYLERQ</sequence>
<dbReference type="AlphaFoldDB" id="A0A3M7PY79"/>
<feature type="non-terminal residue" evidence="1">
    <location>
        <position position="102"/>
    </location>
</feature>
<comment type="caution">
    <text evidence="1">The sequence shown here is derived from an EMBL/GenBank/DDBJ whole genome shotgun (WGS) entry which is preliminary data.</text>
</comment>
<evidence type="ECO:0000313" key="2">
    <source>
        <dbReference type="Proteomes" id="UP000276133"/>
    </source>
</evidence>